<gene>
    <name evidence="1" type="ORF">AVEN_72240_1</name>
</gene>
<sequence>MEHFPKYFDSRCEGRTRTNIRCCMFLAFPPNRAMGASVSSSPGLGSCFGSQVYPKGDAKAIFAYLGDQFFPVFNDPLLRMVEGKQESAQRSSAEIIVWIFMRLQTLGSPQDC</sequence>
<evidence type="ECO:0000313" key="2">
    <source>
        <dbReference type="Proteomes" id="UP000499080"/>
    </source>
</evidence>
<name>A0A4Y2GTV0_ARAVE</name>
<reference evidence="1 2" key="1">
    <citation type="journal article" date="2019" name="Sci. Rep.">
        <title>Orb-weaving spider Araneus ventricosus genome elucidates the spidroin gene catalogue.</title>
        <authorList>
            <person name="Kono N."/>
            <person name="Nakamura H."/>
            <person name="Ohtoshi R."/>
            <person name="Moran D.A.P."/>
            <person name="Shinohara A."/>
            <person name="Yoshida Y."/>
            <person name="Fujiwara M."/>
            <person name="Mori M."/>
            <person name="Tomita M."/>
            <person name="Arakawa K."/>
        </authorList>
    </citation>
    <scope>NUCLEOTIDE SEQUENCE [LARGE SCALE GENOMIC DNA]</scope>
</reference>
<dbReference type="Proteomes" id="UP000499080">
    <property type="component" value="Unassembled WGS sequence"/>
</dbReference>
<keyword evidence="2" id="KW-1185">Reference proteome</keyword>
<organism evidence="1 2">
    <name type="scientific">Araneus ventricosus</name>
    <name type="common">Orbweaver spider</name>
    <name type="synonym">Epeira ventricosa</name>
    <dbReference type="NCBI Taxonomy" id="182803"/>
    <lineage>
        <taxon>Eukaryota</taxon>
        <taxon>Metazoa</taxon>
        <taxon>Ecdysozoa</taxon>
        <taxon>Arthropoda</taxon>
        <taxon>Chelicerata</taxon>
        <taxon>Arachnida</taxon>
        <taxon>Araneae</taxon>
        <taxon>Araneomorphae</taxon>
        <taxon>Entelegynae</taxon>
        <taxon>Araneoidea</taxon>
        <taxon>Araneidae</taxon>
        <taxon>Araneus</taxon>
    </lineage>
</organism>
<protein>
    <submittedName>
        <fullName evidence="1">Uncharacterized protein</fullName>
    </submittedName>
</protein>
<dbReference type="AlphaFoldDB" id="A0A4Y2GTV0"/>
<evidence type="ECO:0000313" key="1">
    <source>
        <dbReference type="EMBL" id="GBM56341.1"/>
    </source>
</evidence>
<proteinExistence type="predicted"/>
<accession>A0A4Y2GTV0</accession>
<dbReference type="EMBL" id="BGPR01001541">
    <property type="protein sequence ID" value="GBM56341.1"/>
    <property type="molecule type" value="Genomic_DNA"/>
</dbReference>
<comment type="caution">
    <text evidence="1">The sequence shown here is derived from an EMBL/GenBank/DDBJ whole genome shotgun (WGS) entry which is preliminary data.</text>
</comment>